<dbReference type="Pfam" id="PF14050">
    <property type="entry name" value="Nudc_N"/>
    <property type="match status" value="1"/>
</dbReference>
<evidence type="ECO:0000313" key="4">
    <source>
        <dbReference type="EMBL" id="KAL3877295.1"/>
    </source>
</evidence>
<protein>
    <recommendedName>
        <fullName evidence="3">CS domain-containing protein</fullName>
    </recommendedName>
</protein>
<dbReference type="InterPro" id="IPR025934">
    <property type="entry name" value="NudC_N_dom"/>
</dbReference>
<evidence type="ECO:0000313" key="5">
    <source>
        <dbReference type="Proteomes" id="UP001634394"/>
    </source>
</evidence>
<evidence type="ECO:0000256" key="1">
    <source>
        <dbReference type="ARBA" id="ARBA00022553"/>
    </source>
</evidence>
<keyword evidence="5" id="KW-1185">Reference proteome</keyword>
<dbReference type="SUPFAM" id="SSF49764">
    <property type="entry name" value="HSP20-like chaperones"/>
    <property type="match status" value="1"/>
</dbReference>
<feature type="region of interest" description="Disordered" evidence="2">
    <location>
        <begin position="359"/>
        <end position="381"/>
    </location>
</feature>
<dbReference type="EMBL" id="JBJQND010000005">
    <property type="protein sequence ID" value="KAL3877295.1"/>
    <property type="molecule type" value="Genomic_DNA"/>
</dbReference>
<feature type="compositionally biased region" description="Basic and acidic residues" evidence="2">
    <location>
        <begin position="165"/>
        <end position="187"/>
    </location>
</feature>
<evidence type="ECO:0000259" key="3">
    <source>
        <dbReference type="PROSITE" id="PS51203"/>
    </source>
</evidence>
<dbReference type="AlphaFoldDB" id="A0ABD3WTI6"/>
<dbReference type="Gene3D" id="2.60.40.790">
    <property type="match status" value="1"/>
</dbReference>
<evidence type="ECO:0000256" key="2">
    <source>
        <dbReference type="SAM" id="MobiDB-lite"/>
    </source>
</evidence>
<feature type="compositionally biased region" description="Basic and acidic residues" evidence="2">
    <location>
        <begin position="118"/>
        <end position="133"/>
    </location>
</feature>
<comment type="caution">
    <text evidence="4">The sequence shown here is derived from an EMBL/GenBank/DDBJ whole genome shotgun (WGS) entry which is preliminary data.</text>
</comment>
<dbReference type="CDD" id="cd06467">
    <property type="entry name" value="p23_NUDC_like"/>
    <property type="match status" value="1"/>
</dbReference>
<dbReference type="Pfam" id="PF04969">
    <property type="entry name" value="CS"/>
    <property type="match status" value="1"/>
</dbReference>
<dbReference type="InterPro" id="IPR037898">
    <property type="entry name" value="NudC_fam"/>
</dbReference>
<reference evidence="4 5" key="1">
    <citation type="submission" date="2024-11" db="EMBL/GenBank/DDBJ databases">
        <title>Chromosome-level genome assembly of the freshwater bivalve Anodonta woodiana.</title>
        <authorList>
            <person name="Chen X."/>
        </authorList>
    </citation>
    <scope>NUCLEOTIDE SEQUENCE [LARGE SCALE GENOMIC DNA]</scope>
    <source>
        <strain evidence="4">MN2024</strain>
        <tissue evidence="4">Gills</tissue>
    </source>
</reference>
<gene>
    <name evidence="4" type="ORF">ACJMK2_035025</name>
</gene>
<dbReference type="PROSITE" id="PS51203">
    <property type="entry name" value="CS"/>
    <property type="match status" value="1"/>
</dbReference>
<dbReference type="PANTHER" id="PTHR12356">
    <property type="entry name" value="NUCLEAR MOVEMENT PROTEIN NUDC"/>
    <property type="match status" value="1"/>
</dbReference>
<name>A0ABD3WTI6_SINWO</name>
<dbReference type="Proteomes" id="UP001634394">
    <property type="component" value="Unassembled WGS sequence"/>
</dbReference>
<accession>A0ABD3WTI6</accession>
<proteinExistence type="predicted"/>
<keyword evidence="1" id="KW-0597">Phosphoprotein</keyword>
<sequence length="381" mass="44024">MERYDERYDAALLGILQNEEKIEKFLHVIMGFLYRRTDFFRIMENKESKLGFPPGVAKKILLNAFQQYEQNAHEDEKMKPVQKQRKKVTESEAPRKVSYGASKMNKSQSTKADGSPNDENKIAADNKKDKETSSNHTISESSKNESEDPMGIPSTDKIQTNAPTDKSELKTDEKPMTEEEAKLKKQQEYFQSKPDSYNGAMRDNYSWSQTITDVDVRVKVPSYIKKGKDVQVDLGKKHLKVSHKDQSGQWVEIVNGELTWDVHHTECIWSMVPGEHIHIDMEKKQERWWEGLLTSEPKINVRSIDCSRPISDLDDEAQSKIQEMMYNEQQKRSGLPQTHEMKMHEMLKKAWDAEGSPFKGQPFDPSKLNMDPNGIMTMKDT</sequence>
<dbReference type="InterPro" id="IPR008978">
    <property type="entry name" value="HSP20-like_chaperone"/>
</dbReference>
<dbReference type="PANTHER" id="PTHR12356:SF19">
    <property type="entry name" value="NUDC DOMAIN-CONTAINING PROTEIN 3"/>
    <property type="match status" value="1"/>
</dbReference>
<feature type="region of interest" description="Disordered" evidence="2">
    <location>
        <begin position="71"/>
        <end position="197"/>
    </location>
</feature>
<organism evidence="4 5">
    <name type="scientific">Sinanodonta woodiana</name>
    <name type="common">Chinese pond mussel</name>
    <name type="synonym">Anodonta woodiana</name>
    <dbReference type="NCBI Taxonomy" id="1069815"/>
    <lineage>
        <taxon>Eukaryota</taxon>
        <taxon>Metazoa</taxon>
        <taxon>Spiralia</taxon>
        <taxon>Lophotrochozoa</taxon>
        <taxon>Mollusca</taxon>
        <taxon>Bivalvia</taxon>
        <taxon>Autobranchia</taxon>
        <taxon>Heteroconchia</taxon>
        <taxon>Palaeoheterodonta</taxon>
        <taxon>Unionida</taxon>
        <taxon>Unionoidea</taxon>
        <taxon>Unionidae</taxon>
        <taxon>Unioninae</taxon>
        <taxon>Sinanodonta</taxon>
    </lineage>
</organism>
<feature type="domain" description="CS" evidence="3">
    <location>
        <begin position="200"/>
        <end position="293"/>
    </location>
</feature>
<dbReference type="InterPro" id="IPR007052">
    <property type="entry name" value="CS_dom"/>
</dbReference>